<feature type="domain" description="SWIM-type" evidence="2">
    <location>
        <begin position="67"/>
        <end position="97"/>
    </location>
</feature>
<dbReference type="Proteomes" id="UP000887013">
    <property type="component" value="Unassembled WGS sequence"/>
</dbReference>
<name>A0A8X6P7Z4_NEPPI</name>
<keyword evidence="1" id="KW-0863">Zinc-finger</keyword>
<accession>A0A8X6P7Z4</accession>
<proteinExistence type="predicted"/>
<evidence type="ECO:0000259" key="2">
    <source>
        <dbReference type="PROSITE" id="PS50966"/>
    </source>
</evidence>
<evidence type="ECO:0000313" key="3">
    <source>
        <dbReference type="EMBL" id="GFT50887.1"/>
    </source>
</evidence>
<dbReference type="PROSITE" id="PS50966">
    <property type="entry name" value="ZF_SWIM"/>
    <property type="match status" value="1"/>
</dbReference>
<keyword evidence="1" id="KW-0479">Metal-binding</keyword>
<organism evidence="3 4">
    <name type="scientific">Nephila pilipes</name>
    <name type="common">Giant wood spider</name>
    <name type="synonym">Nephila maculata</name>
    <dbReference type="NCBI Taxonomy" id="299642"/>
    <lineage>
        <taxon>Eukaryota</taxon>
        <taxon>Metazoa</taxon>
        <taxon>Ecdysozoa</taxon>
        <taxon>Arthropoda</taxon>
        <taxon>Chelicerata</taxon>
        <taxon>Arachnida</taxon>
        <taxon>Araneae</taxon>
        <taxon>Araneomorphae</taxon>
        <taxon>Entelegynae</taxon>
        <taxon>Araneoidea</taxon>
        <taxon>Nephilidae</taxon>
        <taxon>Nephila</taxon>
    </lineage>
</organism>
<dbReference type="AlphaFoldDB" id="A0A8X6P7Z4"/>
<gene>
    <name evidence="3" type="primary">AVEN_274029_1</name>
    <name evidence="3" type="ORF">NPIL_95321</name>
</gene>
<reference evidence="3" key="1">
    <citation type="submission" date="2020-08" db="EMBL/GenBank/DDBJ databases">
        <title>Multicomponent nature underlies the extraordinary mechanical properties of spider dragline silk.</title>
        <authorList>
            <person name="Kono N."/>
            <person name="Nakamura H."/>
            <person name="Mori M."/>
            <person name="Yoshida Y."/>
            <person name="Ohtoshi R."/>
            <person name="Malay A.D."/>
            <person name="Moran D.A.P."/>
            <person name="Tomita M."/>
            <person name="Numata K."/>
            <person name="Arakawa K."/>
        </authorList>
    </citation>
    <scope>NUCLEOTIDE SEQUENCE</scope>
</reference>
<keyword evidence="4" id="KW-1185">Reference proteome</keyword>
<comment type="caution">
    <text evidence="3">The sequence shown here is derived from an EMBL/GenBank/DDBJ whole genome shotgun (WGS) entry which is preliminary data.</text>
</comment>
<protein>
    <submittedName>
        <fullName evidence="3">SWIM-type domain-containing protein</fullName>
    </submittedName>
</protein>
<dbReference type="GO" id="GO:0008270">
    <property type="term" value="F:zinc ion binding"/>
    <property type="evidence" value="ECO:0007669"/>
    <property type="project" value="UniProtKB-KW"/>
</dbReference>
<sequence>MADSTESRPLILKAFSVMDIYKYSERFSKQAGNRSILTKLRKGLKLFQNKFASSISFSEPEFQGNGYFTILNARCTCPAERAPAFCKHTFSLLHAIDDYIRKEMFSAPSERLQTWHQPNPTKKDPTKASQLFKCRCTKASTLDSNKFAFKKVTGIFATPFAESSISLYNIRQLLLRFALDSLRMLNFLSLYATPSLGMLCPGLSHVVFSLARESPP</sequence>
<dbReference type="EMBL" id="BMAW01065533">
    <property type="protein sequence ID" value="GFT50887.1"/>
    <property type="molecule type" value="Genomic_DNA"/>
</dbReference>
<evidence type="ECO:0000313" key="4">
    <source>
        <dbReference type="Proteomes" id="UP000887013"/>
    </source>
</evidence>
<dbReference type="OrthoDB" id="6150801at2759"/>
<dbReference type="InterPro" id="IPR007527">
    <property type="entry name" value="Znf_SWIM"/>
</dbReference>
<keyword evidence="1" id="KW-0862">Zinc</keyword>
<evidence type="ECO:0000256" key="1">
    <source>
        <dbReference type="PROSITE-ProRule" id="PRU00325"/>
    </source>
</evidence>